<evidence type="ECO:0000256" key="1">
    <source>
        <dbReference type="SAM" id="Phobius"/>
    </source>
</evidence>
<keyword evidence="1" id="KW-0812">Transmembrane</keyword>
<dbReference type="RefSeq" id="WP_408212536.1">
    <property type="nucleotide sequence ID" value="NZ_JAQQBZ010000007.1"/>
</dbReference>
<feature type="transmembrane region" description="Helical" evidence="1">
    <location>
        <begin position="33"/>
        <end position="54"/>
    </location>
</feature>
<keyword evidence="1" id="KW-1133">Transmembrane helix</keyword>
<organism evidence="2 3">
    <name type="scientific">Paraburkholderia dilworthii</name>
    <dbReference type="NCBI Taxonomy" id="948106"/>
    <lineage>
        <taxon>Bacteria</taxon>
        <taxon>Pseudomonadati</taxon>
        <taxon>Pseudomonadota</taxon>
        <taxon>Betaproteobacteria</taxon>
        <taxon>Burkholderiales</taxon>
        <taxon>Burkholderiaceae</taxon>
        <taxon>Paraburkholderia</taxon>
    </lineage>
</organism>
<gene>
    <name evidence="2" type="ORF">PQQ68_13415</name>
</gene>
<sequence>MIPNTLSLLNLAWAALTLQLLGAACVVLDAPFPVVLTLLCVPLFIHAIIALLVLKPAGSQRHEQV</sequence>
<comment type="caution">
    <text evidence="2">The sequence shown here is derived from an EMBL/GenBank/DDBJ whole genome shotgun (WGS) entry which is preliminary data.</text>
</comment>
<proteinExistence type="predicted"/>
<protein>
    <submittedName>
        <fullName evidence="2">Uncharacterized protein</fullName>
    </submittedName>
</protein>
<reference evidence="2 3" key="1">
    <citation type="journal article" date="2024" name="Chem. Sci.">
        <title>Discovery of megapolipeptins by genome mining of a Burkholderiales bacteria collection.</title>
        <authorList>
            <person name="Paulo B.S."/>
            <person name="Recchia M.J.J."/>
            <person name="Lee S."/>
            <person name="Fergusson C.H."/>
            <person name="Romanowski S.B."/>
            <person name="Hernandez A."/>
            <person name="Krull N."/>
            <person name="Liu D.Y."/>
            <person name="Cavanagh H."/>
            <person name="Bos A."/>
            <person name="Gray C.A."/>
            <person name="Murphy B.T."/>
            <person name="Linington R.G."/>
            <person name="Eustaquio A.S."/>
        </authorList>
    </citation>
    <scope>NUCLEOTIDE SEQUENCE [LARGE SCALE GENOMIC DNA]</scope>
    <source>
        <strain evidence="2 3">RL17-335-BIF-A</strain>
    </source>
</reference>
<evidence type="ECO:0000313" key="2">
    <source>
        <dbReference type="EMBL" id="MFM0594020.1"/>
    </source>
</evidence>
<accession>A0ABW9D806</accession>
<keyword evidence="1" id="KW-0472">Membrane</keyword>
<dbReference type="EMBL" id="JAQQBZ010000007">
    <property type="protein sequence ID" value="MFM0594020.1"/>
    <property type="molecule type" value="Genomic_DNA"/>
</dbReference>
<name>A0ABW9D806_9BURK</name>
<keyword evidence="3" id="KW-1185">Reference proteome</keyword>
<dbReference type="Proteomes" id="UP001629367">
    <property type="component" value="Unassembled WGS sequence"/>
</dbReference>
<evidence type="ECO:0000313" key="3">
    <source>
        <dbReference type="Proteomes" id="UP001629367"/>
    </source>
</evidence>